<evidence type="ECO:0000313" key="2">
    <source>
        <dbReference type="EMBL" id="PAV89294.1"/>
    </source>
</evidence>
<dbReference type="Proteomes" id="UP000218231">
    <property type="component" value="Unassembled WGS sequence"/>
</dbReference>
<dbReference type="EMBL" id="LIAE01006458">
    <property type="protein sequence ID" value="PAV89294.1"/>
    <property type="molecule type" value="Genomic_DNA"/>
</dbReference>
<keyword evidence="3" id="KW-1185">Reference proteome</keyword>
<proteinExistence type="predicted"/>
<feature type="region of interest" description="Disordered" evidence="1">
    <location>
        <begin position="51"/>
        <end position="86"/>
    </location>
</feature>
<comment type="caution">
    <text evidence="2">The sequence shown here is derived from an EMBL/GenBank/DDBJ whole genome shotgun (WGS) entry which is preliminary data.</text>
</comment>
<sequence>MRQMLHHNTNAQHNMRFARFNDPKIPSLERISHTLSALDFSCSRLPVTITAKEAGNGKGQEKEDGEEEEEEEENGTSRGRGKADRL</sequence>
<evidence type="ECO:0000256" key="1">
    <source>
        <dbReference type="SAM" id="MobiDB-lite"/>
    </source>
</evidence>
<name>A0A2A2LSR6_9BILA</name>
<protein>
    <submittedName>
        <fullName evidence="2">Uncharacterized protein</fullName>
    </submittedName>
</protein>
<dbReference type="AlphaFoldDB" id="A0A2A2LSR6"/>
<evidence type="ECO:0000313" key="3">
    <source>
        <dbReference type="Proteomes" id="UP000218231"/>
    </source>
</evidence>
<accession>A0A2A2LSR6</accession>
<reference evidence="2 3" key="1">
    <citation type="journal article" date="2017" name="Curr. Biol.">
        <title>Genome architecture and evolution of a unichromosomal asexual nematode.</title>
        <authorList>
            <person name="Fradin H."/>
            <person name="Zegar C."/>
            <person name="Gutwein M."/>
            <person name="Lucas J."/>
            <person name="Kovtun M."/>
            <person name="Corcoran D."/>
            <person name="Baugh L.R."/>
            <person name="Kiontke K."/>
            <person name="Gunsalus K."/>
            <person name="Fitch D.H."/>
            <person name="Piano F."/>
        </authorList>
    </citation>
    <scope>NUCLEOTIDE SEQUENCE [LARGE SCALE GENOMIC DNA]</scope>
    <source>
        <strain evidence="2">PF1309</strain>
    </source>
</reference>
<feature type="compositionally biased region" description="Acidic residues" evidence="1">
    <location>
        <begin position="63"/>
        <end position="74"/>
    </location>
</feature>
<organism evidence="2 3">
    <name type="scientific">Diploscapter pachys</name>
    <dbReference type="NCBI Taxonomy" id="2018661"/>
    <lineage>
        <taxon>Eukaryota</taxon>
        <taxon>Metazoa</taxon>
        <taxon>Ecdysozoa</taxon>
        <taxon>Nematoda</taxon>
        <taxon>Chromadorea</taxon>
        <taxon>Rhabditida</taxon>
        <taxon>Rhabditina</taxon>
        <taxon>Rhabditomorpha</taxon>
        <taxon>Rhabditoidea</taxon>
        <taxon>Rhabditidae</taxon>
        <taxon>Diploscapter</taxon>
    </lineage>
</organism>
<gene>
    <name evidence="2" type="ORF">WR25_05712</name>
</gene>